<protein>
    <recommendedName>
        <fullName evidence="6">Evasin</fullName>
    </recommendedName>
</protein>
<evidence type="ECO:0000256" key="5">
    <source>
        <dbReference type="ARBA" id="ARBA00023180"/>
    </source>
</evidence>
<feature type="signal peptide" evidence="8">
    <location>
        <begin position="1"/>
        <end position="19"/>
    </location>
</feature>
<organism evidence="9">
    <name type="scientific">Amblyomma cajennense</name>
    <name type="common">Cayenne tick</name>
    <name type="synonym">Acarus cajennensis</name>
    <dbReference type="NCBI Taxonomy" id="34607"/>
    <lineage>
        <taxon>Eukaryota</taxon>
        <taxon>Metazoa</taxon>
        <taxon>Ecdysozoa</taxon>
        <taxon>Arthropoda</taxon>
        <taxon>Chelicerata</taxon>
        <taxon>Arachnida</taxon>
        <taxon>Acari</taxon>
        <taxon>Parasitiformes</taxon>
        <taxon>Ixodida</taxon>
        <taxon>Ixodoidea</taxon>
        <taxon>Ixodidae</taxon>
        <taxon>Amblyomminae</taxon>
        <taxon>Amblyomma</taxon>
    </lineage>
</organism>
<dbReference type="GO" id="GO:0019957">
    <property type="term" value="F:C-C chemokine binding"/>
    <property type="evidence" value="ECO:0007669"/>
    <property type="project" value="InterPro"/>
</dbReference>
<evidence type="ECO:0000256" key="3">
    <source>
        <dbReference type="ARBA" id="ARBA00022729"/>
    </source>
</evidence>
<dbReference type="AlphaFoldDB" id="A0A023FCU0"/>
<keyword evidence="4 6" id="KW-1015">Disulfide bond</keyword>
<evidence type="ECO:0000256" key="7">
    <source>
        <dbReference type="SAM" id="MobiDB-lite"/>
    </source>
</evidence>
<evidence type="ECO:0000256" key="1">
    <source>
        <dbReference type="ARBA" id="ARBA00004613"/>
    </source>
</evidence>
<keyword evidence="5 6" id="KW-0325">Glycoprotein</keyword>
<accession>A0A023FCU0</accession>
<feature type="chain" id="PRO_5001515268" description="Evasin" evidence="8">
    <location>
        <begin position="20"/>
        <end position="136"/>
    </location>
</feature>
<evidence type="ECO:0000256" key="4">
    <source>
        <dbReference type="ARBA" id="ARBA00023157"/>
    </source>
</evidence>
<evidence type="ECO:0000313" key="9">
    <source>
        <dbReference type="EMBL" id="JAC19651.1"/>
    </source>
</evidence>
<evidence type="ECO:0000256" key="6">
    <source>
        <dbReference type="RuleBase" id="RU369006"/>
    </source>
</evidence>
<name>A0A023FCU0_AMBCJ</name>
<dbReference type="Gene3D" id="2.30.130.100">
    <property type="match status" value="1"/>
</dbReference>
<evidence type="ECO:0000256" key="8">
    <source>
        <dbReference type="SAM" id="SignalP"/>
    </source>
</evidence>
<keyword evidence="3 6" id="KW-0732">Signal</keyword>
<dbReference type="EMBL" id="GBBK01004831">
    <property type="protein sequence ID" value="JAC19651.1"/>
    <property type="molecule type" value="mRNA"/>
</dbReference>
<comment type="subcellular location">
    <subcellularLocation>
        <location evidence="1 6">Secreted</location>
    </subcellularLocation>
</comment>
<dbReference type="Pfam" id="PF19429">
    <property type="entry name" value="EVA_Class_A"/>
    <property type="match status" value="1"/>
</dbReference>
<evidence type="ECO:0000256" key="2">
    <source>
        <dbReference type="ARBA" id="ARBA00022525"/>
    </source>
</evidence>
<dbReference type="GO" id="GO:0005576">
    <property type="term" value="C:extracellular region"/>
    <property type="evidence" value="ECO:0007669"/>
    <property type="project" value="UniProtKB-SubCell"/>
</dbReference>
<proteinExistence type="evidence at transcript level"/>
<dbReference type="InterPro" id="IPR045797">
    <property type="entry name" value="EVA_Class_A"/>
</dbReference>
<sequence length="136" mass="15231">MEAFVYTSLFCFMILASHGFPNGEDSDESNGSDYDYYGDNETTVPPPTTTTKVPCLSFLHLQSKTDMKPIGCTKHCPGKYDKMPEGTPCYDLTLEFSQSMAERKWYPCPLGTCEYGTCVKNGSDEMCRRVGTLKNE</sequence>
<keyword evidence="2 6" id="KW-0964">Secreted</keyword>
<comment type="function">
    <text evidence="6">Salivary chemokine-binding protein which binds to host chemokines.</text>
</comment>
<feature type="region of interest" description="Disordered" evidence="7">
    <location>
        <begin position="24"/>
        <end position="45"/>
    </location>
</feature>
<reference evidence="9" key="1">
    <citation type="submission" date="2014-03" db="EMBL/GenBank/DDBJ databases">
        <title>The sialotranscriptome of Amblyomma triste, Amblyomma parvum and Amblyomma cajennense ticks, uncovered by 454-based RNA-seq.</title>
        <authorList>
            <person name="Garcia G.R."/>
            <person name="Gardinassi L.G."/>
            <person name="Ribeiro J.M."/>
            <person name="Anatriello E."/>
            <person name="Ferreira B.R."/>
            <person name="Moreira H.N."/>
            <person name="Mafra C."/>
            <person name="Olegario M.M."/>
            <person name="Szabo P.J."/>
            <person name="Miranda-Santos I.K."/>
            <person name="Maruyama S.R."/>
        </authorList>
    </citation>
    <scope>NUCLEOTIDE SEQUENCE</scope>
    <source>
        <strain evidence="9">Uberlandia</strain>
        <tissue evidence="9">Salivary glands</tissue>
    </source>
</reference>